<evidence type="ECO:0000256" key="7">
    <source>
        <dbReference type="ARBA" id="ARBA00022759"/>
    </source>
</evidence>
<keyword evidence="3" id="KW-0808">Transferase</keyword>
<feature type="compositionally biased region" description="Basic and acidic residues" evidence="10">
    <location>
        <begin position="249"/>
        <end position="259"/>
    </location>
</feature>
<dbReference type="CDD" id="cd01647">
    <property type="entry name" value="RT_LTR"/>
    <property type="match status" value="1"/>
</dbReference>
<evidence type="ECO:0000256" key="1">
    <source>
        <dbReference type="ARBA" id="ARBA00012493"/>
    </source>
</evidence>
<dbReference type="Gene3D" id="2.40.70.10">
    <property type="entry name" value="Acid Proteases"/>
    <property type="match status" value="1"/>
</dbReference>
<feature type="compositionally biased region" description="Low complexity" evidence="10">
    <location>
        <begin position="268"/>
        <end position="284"/>
    </location>
</feature>
<evidence type="ECO:0000256" key="4">
    <source>
        <dbReference type="ARBA" id="ARBA00022695"/>
    </source>
</evidence>
<keyword evidence="8" id="KW-0378">Hydrolase</keyword>
<dbReference type="Pfam" id="PF00078">
    <property type="entry name" value="RVT_1"/>
    <property type="match status" value="1"/>
</dbReference>
<gene>
    <name evidence="12" type="ORF">P3T76_014814</name>
</gene>
<feature type="compositionally biased region" description="Basic and acidic residues" evidence="10">
    <location>
        <begin position="297"/>
        <end position="308"/>
    </location>
</feature>
<keyword evidence="6" id="KW-0064">Aspartyl protease</keyword>
<keyword evidence="9" id="KW-0695">RNA-directed DNA polymerase</keyword>
<dbReference type="InterPro" id="IPR021109">
    <property type="entry name" value="Peptidase_aspartic_dom_sf"/>
</dbReference>
<proteinExistence type="predicted"/>
<dbReference type="AlphaFoldDB" id="A0AAD9G0N0"/>
<dbReference type="GO" id="GO:0006508">
    <property type="term" value="P:proteolysis"/>
    <property type="evidence" value="ECO:0007669"/>
    <property type="project" value="UniProtKB-KW"/>
</dbReference>
<dbReference type="GO" id="GO:0004519">
    <property type="term" value="F:endonuclease activity"/>
    <property type="evidence" value="ECO:0007669"/>
    <property type="project" value="UniProtKB-KW"/>
</dbReference>
<feature type="compositionally biased region" description="Polar residues" evidence="10">
    <location>
        <begin position="285"/>
        <end position="294"/>
    </location>
</feature>
<dbReference type="SUPFAM" id="SSF56672">
    <property type="entry name" value="DNA/RNA polymerases"/>
    <property type="match status" value="1"/>
</dbReference>
<keyword evidence="2" id="KW-0645">Protease</keyword>
<dbReference type="InterPro" id="IPR000477">
    <property type="entry name" value="RT_dom"/>
</dbReference>
<dbReference type="EC" id="2.7.7.49" evidence="1"/>
<keyword evidence="4" id="KW-0548">Nucleotidyltransferase</keyword>
<evidence type="ECO:0000256" key="6">
    <source>
        <dbReference type="ARBA" id="ARBA00022750"/>
    </source>
</evidence>
<dbReference type="PROSITE" id="PS50878">
    <property type="entry name" value="RT_POL"/>
    <property type="match status" value="1"/>
</dbReference>
<keyword evidence="7" id="KW-0255">Endonuclease</keyword>
<dbReference type="Gene3D" id="3.30.70.270">
    <property type="match status" value="2"/>
</dbReference>
<dbReference type="InterPro" id="IPR043128">
    <property type="entry name" value="Rev_trsase/Diguanyl_cyclase"/>
</dbReference>
<dbReference type="Gene3D" id="3.10.10.10">
    <property type="entry name" value="HIV Type 1 Reverse Transcriptase, subunit A, domain 1"/>
    <property type="match status" value="1"/>
</dbReference>
<feature type="region of interest" description="Disordered" evidence="10">
    <location>
        <begin position="249"/>
        <end position="309"/>
    </location>
</feature>
<organism evidence="12 13">
    <name type="scientific">Phytophthora citrophthora</name>
    <dbReference type="NCBI Taxonomy" id="4793"/>
    <lineage>
        <taxon>Eukaryota</taxon>
        <taxon>Sar</taxon>
        <taxon>Stramenopiles</taxon>
        <taxon>Oomycota</taxon>
        <taxon>Peronosporomycetes</taxon>
        <taxon>Peronosporales</taxon>
        <taxon>Peronosporaceae</taxon>
        <taxon>Phytophthora</taxon>
    </lineage>
</organism>
<dbReference type="GO" id="GO:0004190">
    <property type="term" value="F:aspartic-type endopeptidase activity"/>
    <property type="evidence" value="ECO:0007669"/>
    <property type="project" value="UniProtKB-KW"/>
</dbReference>
<dbReference type="Pfam" id="PF13975">
    <property type="entry name" value="gag-asp_proteas"/>
    <property type="match status" value="1"/>
</dbReference>
<dbReference type="PANTHER" id="PTHR33064">
    <property type="entry name" value="POL PROTEIN"/>
    <property type="match status" value="1"/>
</dbReference>
<dbReference type="InterPro" id="IPR051320">
    <property type="entry name" value="Viral_Replic_Matur_Polypro"/>
</dbReference>
<sequence>MHTTKYTFWRNQKPQQEEEADRSLYFQVDLQGVKPNNTSNMATDADGDVEMTVPQPSECASLIAWVRQRRQYEAKIRNRCTVTGEKYDHIVTSIRNSIEPRILDHLARFVLKKQVADVTDEDLGLAITRRCSALQNSHIPDMDQLFKDKLKMNLRIEDTEARVVDYFVLFDKIVEDHGLGGILGSGRENEPNYDERMKLRCKYLLKNIAPDMLKLEIERLTIAKPVLKKDDIALYEALVERAREQQHYHRLSKEIKQVDKTSINPRTSSSSSKKLVSSFKSKGSQNQQQAGSKGNQKKPEDAKPRAPPRDGCLVCKGAHWVKDCPTASEDDKAAALKRMNDMMNQRLRAKTVRSMVQPGDRAAILNGKLEVPFRADTGADYDVITRRLVQEIAKLDAALVVKRLAVPMEVEVADGRVVHCNEQCEVDVQLLTAAGPVNLRRVQCLVIEGDADEFLLGDRTLKSLGINVDQLLEQLATKVGTDDDADDIPEDDIVGQTTSTEIMERLDVMIDDAVKAGFPQELVKALREAATDELDLWRTKLGADPPAKIEPLRVVLVDGSAPYRTKPRQYSEAKTKFLREYGRQLEEFELVVRNNQSRWACAAIPVRKKGPIEDFRCATDYRPVNKRTVPIAGAMPNLLVVIAKVKGACFFATFDLFKGFWQLLLHPDCREFFSFITNDTVYTPTRVPQGATDSPIHFQNQMQEVFRDMLYDNVLIWVDDIVVFAKTAEEFIAVLRKFFARLREFGLKLNANKSCLFARELSWCGRLIDGEGVRHDPERVAALCSLPLPATAADLQKLLCAANWLRESIVQFARFAAPLQVKLEEAFDGHSRKKRYAEGLTLTWTSEEQTQYREFLDCVARSTRLALPSETATVCVTTDASDRGWSLIVSQVESWDDSMSLTDQPHELLICKGGMFKGAQLHWSIAEKEGYPIIKAAKDLEYLLHRAAGFKLFCDHANLIQIFCPHTEIRKHVRGKLQRWALMLSDYRYEIEHVKGSDNVWADLVSRWLVPARTPHVTVKAVRTRGLVKSRVFDRSMMKLLCGLRWHTLKKPSDAITALRLLVLLSRQYRRPCYFSWRGRCGFPLKQRT</sequence>
<evidence type="ECO:0000313" key="13">
    <source>
        <dbReference type="Proteomes" id="UP001259832"/>
    </source>
</evidence>
<evidence type="ECO:0000256" key="3">
    <source>
        <dbReference type="ARBA" id="ARBA00022679"/>
    </source>
</evidence>
<dbReference type="Proteomes" id="UP001259832">
    <property type="component" value="Unassembled WGS sequence"/>
</dbReference>
<name>A0AAD9G0N0_9STRA</name>
<dbReference type="EMBL" id="JASMQC010000045">
    <property type="protein sequence ID" value="KAK1929779.1"/>
    <property type="molecule type" value="Genomic_DNA"/>
</dbReference>
<dbReference type="GO" id="GO:0003964">
    <property type="term" value="F:RNA-directed DNA polymerase activity"/>
    <property type="evidence" value="ECO:0007669"/>
    <property type="project" value="UniProtKB-KW"/>
</dbReference>
<dbReference type="PANTHER" id="PTHR33064:SF37">
    <property type="entry name" value="RIBONUCLEASE H"/>
    <property type="match status" value="1"/>
</dbReference>
<evidence type="ECO:0000256" key="8">
    <source>
        <dbReference type="ARBA" id="ARBA00022801"/>
    </source>
</evidence>
<reference evidence="12" key="1">
    <citation type="submission" date="2023-08" db="EMBL/GenBank/DDBJ databases">
        <title>Reference Genome Resource for the Citrus Pathogen Phytophthora citrophthora.</title>
        <authorList>
            <person name="Moller H."/>
            <person name="Coetzee B."/>
            <person name="Rose L.J."/>
            <person name="Van Niekerk J.M."/>
        </authorList>
    </citation>
    <scope>NUCLEOTIDE SEQUENCE</scope>
    <source>
        <strain evidence="12">STE-U-9442</strain>
    </source>
</reference>
<evidence type="ECO:0000256" key="10">
    <source>
        <dbReference type="SAM" id="MobiDB-lite"/>
    </source>
</evidence>
<dbReference type="Pfam" id="PF17917">
    <property type="entry name" value="RT_RNaseH"/>
    <property type="match status" value="1"/>
</dbReference>
<accession>A0AAD9G0N0</accession>
<feature type="domain" description="Reverse transcriptase" evidence="11">
    <location>
        <begin position="588"/>
        <end position="768"/>
    </location>
</feature>
<protein>
    <recommendedName>
        <fullName evidence="1">RNA-directed DNA polymerase</fullName>
        <ecNumber evidence="1">2.7.7.49</ecNumber>
    </recommendedName>
</protein>
<keyword evidence="13" id="KW-1185">Reference proteome</keyword>
<evidence type="ECO:0000256" key="5">
    <source>
        <dbReference type="ARBA" id="ARBA00022722"/>
    </source>
</evidence>
<evidence type="ECO:0000259" key="11">
    <source>
        <dbReference type="PROSITE" id="PS50878"/>
    </source>
</evidence>
<comment type="caution">
    <text evidence="12">The sequence shown here is derived from an EMBL/GenBank/DDBJ whole genome shotgun (WGS) entry which is preliminary data.</text>
</comment>
<evidence type="ECO:0000313" key="12">
    <source>
        <dbReference type="EMBL" id="KAK1929779.1"/>
    </source>
</evidence>
<evidence type="ECO:0000256" key="2">
    <source>
        <dbReference type="ARBA" id="ARBA00022670"/>
    </source>
</evidence>
<evidence type="ECO:0000256" key="9">
    <source>
        <dbReference type="ARBA" id="ARBA00022918"/>
    </source>
</evidence>
<dbReference type="InterPro" id="IPR043502">
    <property type="entry name" value="DNA/RNA_pol_sf"/>
</dbReference>
<dbReference type="InterPro" id="IPR041373">
    <property type="entry name" value="RT_RNaseH"/>
</dbReference>
<keyword evidence="5" id="KW-0540">Nuclease</keyword>